<feature type="region of interest" description="Disordered" evidence="1">
    <location>
        <begin position="119"/>
        <end position="160"/>
    </location>
</feature>
<feature type="region of interest" description="Disordered" evidence="1">
    <location>
        <begin position="37"/>
        <end position="56"/>
    </location>
</feature>
<evidence type="ECO:0000256" key="1">
    <source>
        <dbReference type="SAM" id="MobiDB-lite"/>
    </source>
</evidence>
<evidence type="ECO:0000313" key="2">
    <source>
        <dbReference type="EMBL" id="KYK59183.1"/>
    </source>
</evidence>
<proteinExistence type="predicted"/>
<name>A0A151GQ14_DRECN</name>
<accession>A0A151GQ14</accession>
<feature type="compositionally biased region" description="Polar residues" evidence="1">
    <location>
        <begin position="38"/>
        <end position="56"/>
    </location>
</feature>
<organism evidence="2 3">
    <name type="scientific">Drechmeria coniospora</name>
    <name type="common">Nematophagous fungus</name>
    <name type="synonym">Meria coniospora</name>
    <dbReference type="NCBI Taxonomy" id="98403"/>
    <lineage>
        <taxon>Eukaryota</taxon>
        <taxon>Fungi</taxon>
        <taxon>Dikarya</taxon>
        <taxon>Ascomycota</taxon>
        <taxon>Pezizomycotina</taxon>
        <taxon>Sordariomycetes</taxon>
        <taxon>Hypocreomycetidae</taxon>
        <taxon>Hypocreales</taxon>
        <taxon>Ophiocordycipitaceae</taxon>
        <taxon>Drechmeria</taxon>
    </lineage>
</organism>
<dbReference type="EMBL" id="LAYC01000001">
    <property type="protein sequence ID" value="KYK59183.1"/>
    <property type="molecule type" value="Genomic_DNA"/>
</dbReference>
<protein>
    <submittedName>
        <fullName evidence="2">Uncharacterized protein</fullName>
    </submittedName>
</protein>
<sequence length="259" mass="27951">MYGGHITGSSTPYSVGTGLILLCTAPHQSLPPYYLLSNHPTSNHQPPFANNPSASRRATSQASLLVDITSVLQPSKVPQAAVLRDVALLTRVPTQGPFSLTRPSSAAVKVDHHEQSLLLLPSSPLPPSSSLSPSSRPNPTSSSLRPTSLPPSPPSGARAVCATQPPHLLHRWIRRLSFDCLARLSANALLSQSLYSVAFIITHRAPTFCVLPHRLRRELLSMTRGVEPRPTDPPAVVRIINDPPFAPRLRIPPGYLDVL</sequence>
<dbReference type="GeneID" id="63712956"/>
<dbReference type="RefSeq" id="XP_040658535.1">
    <property type="nucleotide sequence ID" value="XM_040797652.1"/>
</dbReference>
<dbReference type="AlphaFoldDB" id="A0A151GQ14"/>
<dbReference type="InParanoid" id="A0A151GQ14"/>
<keyword evidence="3" id="KW-1185">Reference proteome</keyword>
<comment type="caution">
    <text evidence="2">The sequence shown here is derived from an EMBL/GenBank/DDBJ whole genome shotgun (WGS) entry which is preliminary data.</text>
</comment>
<evidence type="ECO:0000313" key="3">
    <source>
        <dbReference type="Proteomes" id="UP000076580"/>
    </source>
</evidence>
<feature type="compositionally biased region" description="Low complexity" evidence="1">
    <location>
        <begin position="119"/>
        <end position="147"/>
    </location>
</feature>
<dbReference type="Proteomes" id="UP000076580">
    <property type="component" value="Chromosome 01"/>
</dbReference>
<reference evidence="2 3" key="1">
    <citation type="journal article" date="2016" name="Sci. Rep.">
        <title>Insights into Adaptations to a Near-Obligate Nematode Endoparasitic Lifestyle from the Finished Genome of Drechmeria coniospora.</title>
        <authorList>
            <person name="Zhang L."/>
            <person name="Zhou Z."/>
            <person name="Guo Q."/>
            <person name="Fokkens L."/>
            <person name="Miskei M."/>
            <person name="Pocsi I."/>
            <person name="Zhang W."/>
            <person name="Chen M."/>
            <person name="Wang L."/>
            <person name="Sun Y."/>
            <person name="Donzelli B.G."/>
            <person name="Gibson D.M."/>
            <person name="Nelson D.R."/>
            <person name="Luo J.G."/>
            <person name="Rep M."/>
            <person name="Liu H."/>
            <person name="Yang S."/>
            <person name="Wang J."/>
            <person name="Krasnoff S.B."/>
            <person name="Xu Y."/>
            <person name="Molnar I."/>
            <person name="Lin M."/>
        </authorList>
    </citation>
    <scope>NUCLEOTIDE SEQUENCE [LARGE SCALE GENOMIC DNA]</scope>
    <source>
        <strain evidence="2 3">ARSEF 6962</strain>
    </source>
</reference>
<gene>
    <name evidence="2" type="ORF">DCS_00313</name>
</gene>